<dbReference type="EMBL" id="JABZRE010000001">
    <property type="protein sequence ID" value="MBF1306225.1"/>
    <property type="molecule type" value="Genomic_DNA"/>
</dbReference>
<reference evidence="2" key="1">
    <citation type="submission" date="2020-04" db="EMBL/GenBank/DDBJ databases">
        <title>Deep metagenomics examines the oral microbiome during advanced dental caries in children, revealing novel taxa and co-occurrences with host molecules.</title>
        <authorList>
            <person name="Baker J.L."/>
            <person name="Morton J.T."/>
            <person name="Dinis M."/>
            <person name="Alvarez R."/>
            <person name="Tran N.C."/>
            <person name="Knight R."/>
            <person name="Edlund A."/>
        </authorList>
    </citation>
    <scope>NUCLEOTIDE SEQUENCE</scope>
    <source>
        <strain evidence="2">JCVI_23_bin.11</strain>
    </source>
</reference>
<evidence type="ECO:0000256" key="1">
    <source>
        <dbReference type="SAM" id="Phobius"/>
    </source>
</evidence>
<name>A0A930E0C1_9FIRM</name>
<feature type="transmembrane region" description="Helical" evidence="1">
    <location>
        <begin position="322"/>
        <end position="341"/>
    </location>
</feature>
<dbReference type="RefSeq" id="WP_278476647.1">
    <property type="nucleotide sequence ID" value="NZ_JABZRE010000001.1"/>
</dbReference>
<feature type="transmembrane region" description="Helical" evidence="1">
    <location>
        <begin position="101"/>
        <end position="119"/>
    </location>
</feature>
<evidence type="ECO:0000313" key="3">
    <source>
        <dbReference type="Proteomes" id="UP000758611"/>
    </source>
</evidence>
<evidence type="ECO:0000313" key="2">
    <source>
        <dbReference type="EMBL" id="MBF1306225.1"/>
    </source>
</evidence>
<dbReference type="Proteomes" id="UP000758611">
    <property type="component" value="Unassembled WGS sequence"/>
</dbReference>
<feature type="transmembrane region" description="Helical" evidence="1">
    <location>
        <begin position="139"/>
        <end position="160"/>
    </location>
</feature>
<keyword evidence="1" id="KW-0472">Membrane</keyword>
<keyword evidence="1" id="KW-0812">Transmembrane</keyword>
<proteinExistence type="predicted"/>
<feature type="transmembrane region" description="Helical" evidence="1">
    <location>
        <begin position="55"/>
        <end position="73"/>
    </location>
</feature>
<protein>
    <submittedName>
        <fullName evidence="2">Uncharacterized protein</fullName>
    </submittedName>
</protein>
<feature type="transmembrane region" description="Helical" evidence="1">
    <location>
        <begin position="414"/>
        <end position="437"/>
    </location>
</feature>
<sequence>MKDNFYKRPWSRKKLKEMLIHSFLGTIADNVIEIGWILCFSLLPDKSLVEKITVMFGVNDALWVVLSSTYYAARTSMVSTLPKIIEKIGVDAESKVLKNHIYLFYSLLLPISLISFIFMPDLLVLLGVESSNLDFYIPYFRLSIISILFSAPWAIFIPSYLRSRGRSKEALFLDHAIAWSMLVGIFITTHLLKLGVNYALVVNIITNSIPLYWFLIKKPIPNFFSKGFEFSLTEIKTYWKIIKWELVRRLAPRIAAVIGVSLMIKVDPIYAGIKYWVANLLTIAEGWVEASAGLLNSHVSRNFGLDEPKPEMDNEFIFRRSAIGLIFTMIFIYVIALFGLRFLPKNLFNGVISPIIYLLAFVEILAKLRYYSWLSISRTYRLDLNHAAQLFYAIPTAILTPTLMWLFLNNLRLGFESIFMVGAIVAIVQLILTEFFFKKNLK</sequence>
<feature type="transmembrane region" description="Helical" evidence="1">
    <location>
        <begin position="172"/>
        <end position="192"/>
    </location>
</feature>
<dbReference type="AlphaFoldDB" id="A0A930E0C1"/>
<accession>A0A930E0C1</accession>
<feature type="transmembrane region" description="Helical" evidence="1">
    <location>
        <begin position="347"/>
        <end position="366"/>
    </location>
</feature>
<feature type="transmembrane region" description="Helical" evidence="1">
    <location>
        <begin position="198"/>
        <end position="216"/>
    </location>
</feature>
<feature type="transmembrane region" description="Helical" evidence="1">
    <location>
        <begin position="20"/>
        <end position="43"/>
    </location>
</feature>
<comment type="caution">
    <text evidence="2">The sequence shown here is derived from an EMBL/GenBank/DDBJ whole genome shotgun (WGS) entry which is preliminary data.</text>
</comment>
<feature type="transmembrane region" description="Helical" evidence="1">
    <location>
        <begin position="387"/>
        <end position="408"/>
    </location>
</feature>
<keyword evidence="1" id="KW-1133">Transmembrane helix</keyword>
<gene>
    <name evidence="2" type="ORF">HXM94_00285</name>
</gene>
<organism evidence="2 3">
    <name type="scientific">Parvimonas micra</name>
    <dbReference type="NCBI Taxonomy" id="33033"/>
    <lineage>
        <taxon>Bacteria</taxon>
        <taxon>Bacillati</taxon>
        <taxon>Bacillota</taxon>
        <taxon>Tissierellia</taxon>
        <taxon>Tissierellales</taxon>
        <taxon>Peptoniphilaceae</taxon>
        <taxon>Parvimonas</taxon>
    </lineage>
</organism>